<keyword evidence="11" id="KW-1185">Reference proteome</keyword>
<dbReference type="PROSITE" id="PS50109">
    <property type="entry name" value="HIS_KIN"/>
    <property type="match status" value="1"/>
</dbReference>
<dbReference type="Gene3D" id="3.30.565.10">
    <property type="entry name" value="Histidine kinase-like ATPase, C-terminal domain"/>
    <property type="match status" value="1"/>
</dbReference>
<keyword evidence="8" id="KW-0812">Transmembrane</keyword>
<dbReference type="CDD" id="cd12914">
    <property type="entry name" value="PDC1_DGC_like"/>
    <property type="match status" value="1"/>
</dbReference>
<dbReference type="GO" id="GO:0005524">
    <property type="term" value="F:ATP binding"/>
    <property type="evidence" value="ECO:0007669"/>
    <property type="project" value="UniProtKB-KW"/>
</dbReference>
<sequence>MIPVRDMRSVLYATAILFAVAVIGIRGTFLWLEYRSALHRAEAATQDLALLMEEYAKRTLETSDLLLNDIIAYVRLRGGVGALSETTDASQYLAGLTQRSSASDLFLIIDKDGSTVGISTLQPNAAVNFADRSWFKAHRAGAETFVGGAVFGRIAQEVIYTYSRRIPDLNGDFDGVAQIALRPAFLQEVSRSDSNTGNVILGMWGRDGRVIARTGLTPNQTDSGVSHTALFNEMEGQRSGTYRANDMGDGIDRIISFRRLDRWPVTVTASVPVATALAAWTTGFYWSAGITGLVLIALCWLTWIGVRLSHQTETTQSELRQANENLGTALSDKVMLLQEIHHRVKNNLQVTSSLLQMQARRFPDPGVKAAFQETQDRLRSIGLIHDILYRKDTGGTINLQDYLGRLIPELSATYGAVARGISVDLDAEPLMIDLDRGAPLALAVTEAISNAFKHAFGPGEGGRILVSARRIDGRIEIIVRDTGRGLSVAPESDSSLGMKLIRSFAQQLGGRFSLTADDGTVFPLDIPA</sequence>
<dbReference type="InterPro" id="IPR005467">
    <property type="entry name" value="His_kinase_dom"/>
</dbReference>
<feature type="transmembrane region" description="Helical" evidence="8">
    <location>
        <begin position="263"/>
        <end position="280"/>
    </location>
</feature>
<evidence type="ECO:0000256" key="8">
    <source>
        <dbReference type="SAM" id="Phobius"/>
    </source>
</evidence>
<dbReference type="Pfam" id="PF07568">
    <property type="entry name" value="HisKA_2"/>
    <property type="match status" value="1"/>
</dbReference>
<dbReference type="CDD" id="cd12915">
    <property type="entry name" value="PDC2_DGC_like"/>
    <property type="match status" value="1"/>
</dbReference>
<evidence type="ECO:0000256" key="3">
    <source>
        <dbReference type="ARBA" id="ARBA00022553"/>
    </source>
</evidence>
<feature type="transmembrane region" description="Helical" evidence="8">
    <location>
        <begin position="286"/>
        <end position="306"/>
    </location>
</feature>
<comment type="catalytic activity">
    <reaction evidence="1">
        <text>ATP + protein L-histidine = ADP + protein N-phospho-L-histidine.</text>
        <dbReference type="EC" id="2.7.13.3"/>
    </reaction>
</comment>
<feature type="transmembrane region" description="Helical" evidence="8">
    <location>
        <begin position="12"/>
        <end position="32"/>
    </location>
</feature>
<keyword evidence="8" id="KW-1133">Transmembrane helix</keyword>
<dbReference type="EC" id="2.7.13.3" evidence="2"/>
<dbReference type="Proteomes" id="UP000532010">
    <property type="component" value="Unassembled WGS sequence"/>
</dbReference>
<dbReference type="SMART" id="SM00387">
    <property type="entry name" value="HATPase_c"/>
    <property type="match status" value="1"/>
</dbReference>
<evidence type="ECO:0000259" key="9">
    <source>
        <dbReference type="PROSITE" id="PS50109"/>
    </source>
</evidence>
<dbReference type="Gene3D" id="3.30.450.20">
    <property type="entry name" value="PAS domain"/>
    <property type="match status" value="3"/>
</dbReference>
<accession>A0A7W4YVV1</accession>
<dbReference type="AlphaFoldDB" id="A0A7W4YVV1"/>
<proteinExistence type="predicted"/>
<name>A0A7W4YVV1_9HYPH</name>
<dbReference type="InterPro" id="IPR011495">
    <property type="entry name" value="Sig_transdc_His_kin_sub2_dim/P"/>
</dbReference>
<keyword evidence="6 10" id="KW-0418">Kinase</keyword>
<dbReference type="PANTHER" id="PTHR41523:SF8">
    <property type="entry name" value="ETHYLENE RESPONSE SENSOR PROTEIN"/>
    <property type="match status" value="1"/>
</dbReference>
<dbReference type="InterPro" id="IPR036890">
    <property type="entry name" value="HATPase_C_sf"/>
</dbReference>
<evidence type="ECO:0000313" key="11">
    <source>
        <dbReference type="Proteomes" id="UP000532010"/>
    </source>
</evidence>
<evidence type="ECO:0000256" key="5">
    <source>
        <dbReference type="ARBA" id="ARBA00022741"/>
    </source>
</evidence>
<reference evidence="10 11" key="1">
    <citation type="submission" date="2020-08" db="EMBL/GenBank/DDBJ databases">
        <title>The Agave Microbiome: Exploring the role of microbial communities in plant adaptations to desert environments.</title>
        <authorList>
            <person name="Partida-Martinez L.P."/>
        </authorList>
    </citation>
    <scope>NUCLEOTIDE SEQUENCE [LARGE SCALE GENOMIC DNA]</scope>
    <source>
        <strain evidence="10 11">AT3.9</strain>
    </source>
</reference>
<evidence type="ECO:0000256" key="4">
    <source>
        <dbReference type="ARBA" id="ARBA00022679"/>
    </source>
</evidence>
<evidence type="ECO:0000256" key="6">
    <source>
        <dbReference type="ARBA" id="ARBA00022777"/>
    </source>
</evidence>
<dbReference type="RefSeq" id="WP_183447009.1">
    <property type="nucleotide sequence ID" value="NZ_JACHWB010000001.1"/>
</dbReference>
<keyword evidence="5" id="KW-0547">Nucleotide-binding</keyword>
<protein>
    <recommendedName>
        <fullName evidence="2">histidine kinase</fullName>
        <ecNumber evidence="2">2.7.13.3</ecNumber>
    </recommendedName>
</protein>
<dbReference type="Pfam" id="PF02518">
    <property type="entry name" value="HATPase_c"/>
    <property type="match status" value="1"/>
</dbReference>
<organism evidence="10 11">
    <name type="scientific">Microvirga lupini</name>
    <dbReference type="NCBI Taxonomy" id="420324"/>
    <lineage>
        <taxon>Bacteria</taxon>
        <taxon>Pseudomonadati</taxon>
        <taxon>Pseudomonadota</taxon>
        <taxon>Alphaproteobacteria</taxon>
        <taxon>Hyphomicrobiales</taxon>
        <taxon>Methylobacteriaceae</taxon>
        <taxon>Microvirga</taxon>
    </lineage>
</organism>
<keyword evidence="7" id="KW-0067">ATP-binding</keyword>
<evidence type="ECO:0000256" key="7">
    <source>
        <dbReference type="ARBA" id="ARBA00022840"/>
    </source>
</evidence>
<dbReference type="SUPFAM" id="SSF55874">
    <property type="entry name" value="ATPase domain of HSP90 chaperone/DNA topoisomerase II/histidine kinase"/>
    <property type="match status" value="1"/>
</dbReference>
<feature type="domain" description="Histidine kinase" evidence="9">
    <location>
        <begin position="339"/>
        <end position="528"/>
    </location>
</feature>
<gene>
    <name evidence="10" type="ORF">FHR70_000624</name>
</gene>
<dbReference type="GO" id="GO:0004673">
    <property type="term" value="F:protein histidine kinase activity"/>
    <property type="evidence" value="ECO:0007669"/>
    <property type="project" value="UniProtKB-EC"/>
</dbReference>
<dbReference type="InterPro" id="IPR054327">
    <property type="entry name" value="His-kinase-like_sensor"/>
</dbReference>
<evidence type="ECO:0000256" key="2">
    <source>
        <dbReference type="ARBA" id="ARBA00012438"/>
    </source>
</evidence>
<evidence type="ECO:0000313" key="10">
    <source>
        <dbReference type="EMBL" id="MBB3017584.1"/>
    </source>
</evidence>
<dbReference type="PANTHER" id="PTHR41523">
    <property type="entry name" value="TWO-COMPONENT SYSTEM SENSOR PROTEIN"/>
    <property type="match status" value="1"/>
</dbReference>
<keyword evidence="3" id="KW-0597">Phosphoprotein</keyword>
<dbReference type="InterPro" id="IPR003594">
    <property type="entry name" value="HATPase_dom"/>
</dbReference>
<evidence type="ECO:0000256" key="1">
    <source>
        <dbReference type="ARBA" id="ARBA00000085"/>
    </source>
</evidence>
<keyword evidence="4" id="KW-0808">Transferase</keyword>
<keyword evidence="8" id="KW-0472">Membrane</keyword>
<dbReference type="EMBL" id="JACHWB010000001">
    <property type="protein sequence ID" value="MBB3017584.1"/>
    <property type="molecule type" value="Genomic_DNA"/>
</dbReference>
<dbReference type="Pfam" id="PF22588">
    <property type="entry name" value="dCache_1_like"/>
    <property type="match status" value="1"/>
</dbReference>
<comment type="caution">
    <text evidence="10">The sequence shown here is derived from an EMBL/GenBank/DDBJ whole genome shotgun (WGS) entry which is preliminary data.</text>
</comment>